<dbReference type="EMBL" id="AP014924">
    <property type="protein sequence ID" value="BAS26535.1"/>
    <property type="molecule type" value="Genomic_DNA"/>
</dbReference>
<feature type="domain" description="M23ase beta-sheet core" evidence="1">
    <location>
        <begin position="195"/>
        <end position="289"/>
    </location>
</feature>
<dbReference type="Gene3D" id="2.70.70.10">
    <property type="entry name" value="Glucose Permease (Domain IIA)"/>
    <property type="match status" value="1"/>
</dbReference>
<organism evidence="2 3">
    <name type="scientific">Limnochorda pilosa</name>
    <dbReference type="NCBI Taxonomy" id="1555112"/>
    <lineage>
        <taxon>Bacteria</taxon>
        <taxon>Bacillati</taxon>
        <taxon>Bacillota</taxon>
        <taxon>Limnochordia</taxon>
        <taxon>Limnochordales</taxon>
        <taxon>Limnochordaceae</taxon>
        <taxon>Limnochorda</taxon>
    </lineage>
</organism>
<sequence>MKQRPCSLPPVPPLAGLSLIVVLFLAAALAPGSRAASDWDALPDRLTVEQGGLFALPLPTAADGLEVQAFGRPIPVHPVGEKSVMLVPASYHVPAGTYKLTIRSPEADHIILVEVKARAFPVQALVVPPSTEQLVRPEDPAALERKELEARKVAASRQRSAERPLWDGPFVWPVRGRITSDFGLIRTVNGEPNGRHSGLDIAAPEGTPVVAANGGVVVLAENHMTTGNTVIIDHGWRLSTSYLHLSEILVKEGQRVAKGEVVGRVGATGFATGPHLHWAANLDGVFVDPRALIDGALDF</sequence>
<gene>
    <name evidence="2" type="ORF">LIP_0678</name>
</gene>
<dbReference type="CDD" id="cd12797">
    <property type="entry name" value="M23_peptidase"/>
    <property type="match status" value="1"/>
</dbReference>
<dbReference type="Gene3D" id="2.60.40.1590">
    <property type="entry name" value="Peptidoglycan hydrolase domains"/>
    <property type="match status" value="1"/>
</dbReference>
<accession>A0A0K2SHG6</accession>
<evidence type="ECO:0000313" key="3">
    <source>
        <dbReference type="Proteomes" id="UP000065807"/>
    </source>
</evidence>
<dbReference type="RefSeq" id="WP_068134231.1">
    <property type="nucleotide sequence ID" value="NZ_AP014924.1"/>
</dbReference>
<dbReference type="PANTHER" id="PTHR21666">
    <property type="entry name" value="PEPTIDASE-RELATED"/>
    <property type="match status" value="1"/>
</dbReference>
<name>A0A0K2SHG6_LIMPI</name>
<keyword evidence="3" id="KW-1185">Reference proteome</keyword>
<dbReference type="InterPro" id="IPR050570">
    <property type="entry name" value="Cell_wall_metabolism_enzyme"/>
</dbReference>
<evidence type="ECO:0000313" key="2">
    <source>
        <dbReference type="EMBL" id="BAS26535.1"/>
    </source>
</evidence>
<dbReference type="Pfam" id="PF01551">
    <property type="entry name" value="Peptidase_M23"/>
    <property type="match status" value="1"/>
</dbReference>
<dbReference type="AlphaFoldDB" id="A0A0K2SHG6"/>
<dbReference type="STRING" id="1555112.LIP_0678"/>
<dbReference type="InterPro" id="IPR016047">
    <property type="entry name" value="M23ase_b-sheet_dom"/>
</dbReference>
<dbReference type="SUPFAM" id="SSF51261">
    <property type="entry name" value="Duplicated hybrid motif"/>
    <property type="match status" value="1"/>
</dbReference>
<reference evidence="3" key="2">
    <citation type="journal article" date="2016" name="Int. J. Syst. Evol. Microbiol.">
        <title>Complete genome sequence and cell structure of Limnochorda pilosa, a Gram-negative spore-former within the phylum Firmicutes.</title>
        <authorList>
            <person name="Watanabe M."/>
            <person name="Kojima H."/>
            <person name="Fukui M."/>
        </authorList>
    </citation>
    <scope>NUCLEOTIDE SEQUENCE [LARGE SCALE GENOMIC DNA]</scope>
    <source>
        <strain evidence="3">HC45</strain>
    </source>
</reference>
<dbReference type="KEGG" id="lpil:LIP_0678"/>
<proteinExistence type="predicted"/>
<reference evidence="3" key="1">
    <citation type="submission" date="2015-07" db="EMBL/GenBank/DDBJ databases">
        <title>Complete genome sequence and phylogenetic analysis of Limnochorda pilosa.</title>
        <authorList>
            <person name="Watanabe M."/>
            <person name="Kojima H."/>
            <person name="Fukui M."/>
        </authorList>
    </citation>
    <scope>NUCLEOTIDE SEQUENCE [LARGE SCALE GENOMIC DNA]</scope>
    <source>
        <strain evidence="3">HC45</strain>
    </source>
</reference>
<protein>
    <submittedName>
        <fullName evidence="2">Peptidase</fullName>
    </submittedName>
</protein>
<dbReference type="Proteomes" id="UP000065807">
    <property type="component" value="Chromosome"/>
</dbReference>
<dbReference type="PANTHER" id="PTHR21666:SF285">
    <property type="entry name" value="M23 FAMILY METALLOPEPTIDASE"/>
    <property type="match status" value="1"/>
</dbReference>
<dbReference type="OrthoDB" id="9805799at2"/>
<dbReference type="InterPro" id="IPR011055">
    <property type="entry name" value="Dup_hybrid_motif"/>
</dbReference>
<evidence type="ECO:0000259" key="1">
    <source>
        <dbReference type="Pfam" id="PF01551"/>
    </source>
</evidence>
<dbReference type="GO" id="GO:0004222">
    <property type="term" value="F:metalloendopeptidase activity"/>
    <property type="evidence" value="ECO:0007669"/>
    <property type="project" value="TreeGrafter"/>
</dbReference>
<dbReference type="PATRIC" id="fig|1555112.3.peg.708"/>